<dbReference type="PANTHER" id="PTHR13799">
    <property type="entry name" value="NGG1 INTERACTING FACTOR 3"/>
    <property type="match status" value="1"/>
</dbReference>
<dbReference type="GO" id="GO:0005737">
    <property type="term" value="C:cytoplasm"/>
    <property type="evidence" value="ECO:0007669"/>
    <property type="project" value="TreeGrafter"/>
</dbReference>
<feature type="binding site" evidence="5">
    <location>
        <position position="67"/>
    </location>
    <ligand>
        <name>a divalent metal cation</name>
        <dbReference type="ChEBI" id="CHEBI:60240"/>
        <label>1</label>
    </ligand>
</feature>
<evidence type="ECO:0000256" key="4">
    <source>
        <dbReference type="PIRNR" id="PIRNR037489"/>
    </source>
</evidence>
<dbReference type="SUPFAM" id="SSF102705">
    <property type="entry name" value="NIF3 (NGG1p interacting factor 3)-like"/>
    <property type="match status" value="1"/>
</dbReference>
<protein>
    <recommendedName>
        <fullName evidence="2 4">GTP cyclohydrolase 1 type 2 homolog</fullName>
    </recommendedName>
</protein>
<sequence>MKIPNGYEVIQLFESFSPKYLAEDGDPIGLQVGTLSKKISKVLIALDVTEDVVDEAIAGGADMILAHHPFIFRPLKKIDFSHPHGRVIEKLIKHDITLYAAHTNLDVAEGGVNDMLAEALGLQDFTVLAPTYREGLKKLAVYVPAEAEEKVREALAQAGAGHLGHYSHCSFSAEGIGRFKPDEHANPHIGVEGKLEAVQEVKVEVVVPEPLVNKVIRAMLNAHPYEEVAYDLYTLDNQGDKELGLGRVGMLPETMTLREFAEKVKMAFDVKTVRVTGDLTAQIKKVAVLGGTGDKFVRTAQFKGADVFVTGDIYYHTAVDFKQEGMNIIDPGHNVEKIMKKGVASKMDALCKTAGFEMEWSASIIDTDPFQVI</sequence>
<evidence type="ECO:0000256" key="5">
    <source>
        <dbReference type="PIRSR" id="PIRSR602678-1"/>
    </source>
</evidence>
<feature type="binding site" evidence="5">
    <location>
        <position position="106"/>
    </location>
    <ligand>
        <name>a divalent metal cation</name>
        <dbReference type="ChEBI" id="CHEBI:60240"/>
        <label>1</label>
    </ligand>
</feature>
<dbReference type="PANTHER" id="PTHR13799:SF14">
    <property type="entry name" value="GTP CYCLOHYDROLASE 1 TYPE 2 HOMOLOG"/>
    <property type="match status" value="1"/>
</dbReference>
<dbReference type="OrthoDB" id="9792792at2"/>
<proteinExistence type="inferred from homology"/>
<dbReference type="Gene3D" id="3.40.1390.30">
    <property type="entry name" value="NIF3 (NGG1p interacting factor 3)-like"/>
    <property type="match status" value="1"/>
</dbReference>
<evidence type="ECO:0000313" key="7">
    <source>
        <dbReference type="Proteomes" id="UP000239663"/>
    </source>
</evidence>
<feature type="binding site" evidence="5">
    <location>
        <position position="336"/>
    </location>
    <ligand>
        <name>a divalent metal cation</name>
        <dbReference type="ChEBI" id="CHEBI:60240"/>
        <label>1</label>
    </ligand>
</feature>
<feature type="binding site" evidence="5">
    <location>
        <position position="68"/>
    </location>
    <ligand>
        <name>a divalent metal cation</name>
        <dbReference type="ChEBI" id="CHEBI:60240"/>
        <label>1</label>
    </ligand>
</feature>
<keyword evidence="3 4" id="KW-0479">Metal-binding</keyword>
<dbReference type="NCBIfam" id="TIGR00486">
    <property type="entry name" value="YbgI_SA1388"/>
    <property type="match status" value="1"/>
</dbReference>
<dbReference type="RefSeq" id="WP_104847582.1">
    <property type="nucleotide sequence ID" value="NZ_PKOZ01000001.1"/>
</dbReference>
<dbReference type="Proteomes" id="UP000239663">
    <property type="component" value="Unassembled WGS sequence"/>
</dbReference>
<accession>A0A2S7N381</accession>
<keyword evidence="7" id="KW-1185">Reference proteome</keyword>
<evidence type="ECO:0000313" key="6">
    <source>
        <dbReference type="EMBL" id="PQD96484.1"/>
    </source>
</evidence>
<evidence type="ECO:0000256" key="1">
    <source>
        <dbReference type="ARBA" id="ARBA00006964"/>
    </source>
</evidence>
<dbReference type="AlphaFoldDB" id="A0A2S7N381"/>
<dbReference type="PIRSF" id="PIRSF037489">
    <property type="entry name" value="UCP037489_NIF3_YqfO"/>
    <property type="match status" value="1"/>
</dbReference>
<dbReference type="InterPro" id="IPR017221">
    <property type="entry name" value="DUF34/NIF3_bac"/>
</dbReference>
<feature type="binding site" evidence="5">
    <location>
        <position position="333"/>
    </location>
    <ligand>
        <name>a divalent metal cation</name>
        <dbReference type="ChEBI" id="CHEBI:60240"/>
        <label>1</label>
    </ligand>
</feature>
<dbReference type="Pfam" id="PF01784">
    <property type="entry name" value="DUF34_NIF3"/>
    <property type="match status" value="1"/>
</dbReference>
<comment type="caution">
    <text evidence="6">The sequence shown here is derived from an EMBL/GenBank/DDBJ whole genome shotgun (WGS) entry which is preliminary data.</text>
</comment>
<gene>
    <name evidence="6" type="ORF">CYL18_00865</name>
</gene>
<organism evidence="6 7">
    <name type="scientific">Pradoshia eiseniae</name>
    <dbReference type="NCBI Taxonomy" id="2064768"/>
    <lineage>
        <taxon>Bacteria</taxon>
        <taxon>Bacillati</taxon>
        <taxon>Bacillota</taxon>
        <taxon>Bacilli</taxon>
        <taxon>Bacillales</taxon>
        <taxon>Bacillaceae</taxon>
        <taxon>Pradoshia</taxon>
    </lineage>
</organism>
<dbReference type="FunFam" id="3.30.70.120:FF:000006">
    <property type="entry name" value="GTP cyclohydrolase 1 type 2 homolog"/>
    <property type="match status" value="1"/>
</dbReference>
<dbReference type="EMBL" id="PKOZ01000001">
    <property type="protein sequence ID" value="PQD96484.1"/>
    <property type="molecule type" value="Genomic_DNA"/>
</dbReference>
<dbReference type="FunFam" id="3.40.1390.30:FF:000001">
    <property type="entry name" value="GTP cyclohydrolase 1 type 2"/>
    <property type="match status" value="1"/>
</dbReference>
<name>A0A2S7N381_9BACI</name>
<evidence type="ECO:0000256" key="2">
    <source>
        <dbReference type="ARBA" id="ARBA00022112"/>
    </source>
</evidence>
<evidence type="ECO:0000256" key="3">
    <source>
        <dbReference type="ARBA" id="ARBA00022723"/>
    </source>
</evidence>
<comment type="similarity">
    <text evidence="1 4">Belongs to the GTP cyclohydrolase I type 2/NIF3 family.</text>
</comment>
<dbReference type="InterPro" id="IPR002678">
    <property type="entry name" value="DUF34/NIF3"/>
</dbReference>
<dbReference type="InterPro" id="IPR036069">
    <property type="entry name" value="DUF34/NIF3_sf"/>
</dbReference>
<reference evidence="6 7" key="1">
    <citation type="submission" date="2017-12" db="EMBL/GenBank/DDBJ databases">
        <title>Taxonomic description and draft genome of Pradoshia cofamensis Gen. nov., sp. nov., a thermotolerant bacillale isolated from anterior gut of earthworm Eisenia fetida.</title>
        <authorList>
            <person name="Saha T."/>
            <person name="Chakraborty R."/>
        </authorList>
    </citation>
    <scope>NUCLEOTIDE SEQUENCE [LARGE SCALE GENOMIC DNA]</scope>
    <source>
        <strain evidence="6 7">EAG3</strain>
    </source>
</reference>
<dbReference type="InterPro" id="IPR015867">
    <property type="entry name" value="N-reg_PII/ATP_PRibTrfase_C"/>
</dbReference>
<dbReference type="Gene3D" id="3.30.70.120">
    <property type="match status" value="1"/>
</dbReference>
<dbReference type="GO" id="GO:0046872">
    <property type="term" value="F:metal ion binding"/>
    <property type="evidence" value="ECO:0007669"/>
    <property type="project" value="UniProtKB-UniRule"/>
</dbReference>